<dbReference type="EMBL" id="LXQD01000301">
    <property type="protein sequence ID" value="RCJ27973.1"/>
    <property type="molecule type" value="Genomic_DNA"/>
</dbReference>
<evidence type="ECO:0000256" key="6">
    <source>
        <dbReference type="ARBA" id="ARBA00023027"/>
    </source>
</evidence>
<comment type="cofactor">
    <cofactor evidence="2 8">
        <name>NAD(+)</name>
        <dbReference type="ChEBI" id="CHEBI:57540"/>
    </cofactor>
</comment>
<feature type="domain" description="NAD(P)-binding" evidence="9">
    <location>
        <begin position="5"/>
        <end position="321"/>
    </location>
</feature>
<dbReference type="GO" id="GO:0008460">
    <property type="term" value="F:dTDP-glucose 4,6-dehydratase activity"/>
    <property type="evidence" value="ECO:0007669"/>
    <property type="project" value="UniProtKB-EC"/>
</dbReference>
<organism evidence="10 11">
    <name type="scientific">Nostoc minutum NIES-26</name>
    <dbReference type="NCBI Taxonomy" id="1844469"/>
    <lineage>
        <taxon>Bacteria</taxon>
        <taxon>Bacillati</taxon>
        <taxon>Cyanobacteriota</taxon>
        <taxon>Cyanophyceae</taxon>
        <taxon>Nostocales</taxon>
        <taxon>Nostocaceae</taxon>
        <taxon>Nostoc</taxon>
    </lineage>
</organism>
<comment type="similarity">
    <text evidence="3 8">Belongs to the NAD(P)-dependent epimerase/dehydratase family. dTDP-glucose dehydratase subfamily.</text>
</comment>
<evidence type="ECO:0000256" key="7">
    <source>
        <dbReference type="ARBA" id="ARBA00023239"/>
    </source>
</evidence>
<dbReference type="PANTHER" id="PTHR43000">
    <property type="entry name" value="DTDP-D-GLUCOSE 4,6-DEHYDRATASE-RELATED"/>
    <property type="match status" value="1"/>
</dbReference>
<dbReference type="EC" id="4.2.1.46" evidence="4 8"/>
<evidence type="ECO:0000313" key="11">
    <source>
        <dbReference type="Proteomes" id="UP000252107"/>
    </source>
</evidence>
<evidence type="ECO:0000256" key="8">
    <source>
        <dbReference type="RuleBase" id="RU004473"/>
    </source>
</evidence>
<dbReference type="AlphaFoldDB" id="A0A367QXC6"/>
<proteinExistence type="inferred from homology"/>
<comment type="caution">
    <text evidence="10">The sequence shown here is derived from an EMBL/GenBank/DDBJ whole genome shotgun (WGS) entry which is preliminary data.</text>
</comment>
<evidence type="ECO:0000259" key="9">
    <source>
        <dbReference type="Pfam" id="PF16363"/>
    </source>
</evidence>
<dbReference type="InterPro" id="IPR005888">
    <property type="entry name" value="dTDP_Gluc_deHydtase"/>
</dbReference>
<dbReference type="Proteomes" id="UP000252107">
    <property type="component" value="Unassembled WGS sequence"/>
</dbReference>
<evidence type="ECO:0000256" key="1">
    <source>
        <dbReference type="ARBA" id="ARBA00001539"/>
    </source>
</evidence>
<evidence type="ECO:0000256" key="4">
    <source>
        <dbReference type="ARBA" id="ARBA00011990"/>
    </source>
</evidence>
<reference evidence="10" key="1">
    <citation type="submission" date="2016-04" db="EMBL/GenBank/DDBJ databases">
        <authorList>
            <person name="Tabuchi Yagui T.R."/>
        </authorList>
    </citation>
    <scope>NUCLEOTIDE SEQUENCE [LARGE SCALE GENOMIC DNA]</scope>
    <source>
        <strain evidence="10">NIES-26</strain>
    </source>
</reference>
<keyword evidence="7 8" id="KW-0456">Lyase</keyword>
<keyword evidence="11" id="KW-1185">Reference proteome</keyword>
<accession>A0A367QXC6</accession>
<gene>
    <name evidence="10" type="ORF">A6770_24820</name>
</gene>
<comment type="catalytic activity">
    <reaction evidence="1 8">
        <text>dTDP-alpha-D-glucose = dTDP-4-dehydro-6-deoxy-alpha-D-glucose + H2O</text>
        <dbReference type="Rhea" id="RHEA:17221"/>
        <dbReference type="ChEBI" id="CHEBI:15377"/>
        <dbReference type="ChEBI" id="CHEBI:57477"/>
        <dbReference type="ChEBI" id="CHEBI:57649"/>
        <dbReference type="EC" id="4.2.1.46"/>
    </reaction>
</comment>
<evidence type="ECO:0000256" key="5">
    <source>
        <dbReference type="ARBA" id="ARBA00016977"/>
    </source>
</evidence>
<evidence type="ECO:0000256" key="2">
    <source>
        <dbReference type="ARBA" id="ARBA00001911"/>
    </source>
</evidence>
<dbReference type="NCBIfam" id="TIGR01181">
    <property type="entry name" value="dTDP_gluc_dehyt"/>
    <property type="match status" value="1"/>
</dbReference>
<sequence>MPTVLVTGGAGFIGSNFIILARNKQWFNVVNLDKLTYASNLETLAELQSDINYHFVQGDIGNVELVSYILEQYQPDAIINFAAESHVDRSILSPQDFIQTNIVGTFQLLEASRFYWQKLSLQQQQQFRFLHVSTDEVYGSLNPKDPAFREDTAYAPNSPYAASKAASDHFVRAYYHTYGLPTLTTNCSNNYGPHQFPEKLIPLTILHALDGKPLPIYGDGQNIRDWLYVIDHCEAIYLVLQQGKIGETYNIGGLNEQANLDVVEKICTILDKLVPISDFSYSSLISFVKDRPGHDRRYAIDCSKIRRHLGWQPQENFDSGLLKTVQWYLSHSAWGNQVRSVNYQNWLKQNYENRKQENSG</sequence>
<dbReference type="InterPro" id="IPR016040">
    <property type="entry name" value="NAD(P)-bd_dom"/>
</dbReference>
<dbReference type="SUPFAM" id="SSF51735">
    <property type="entry name" value="NAD(P)-binding Rossmann-fold domains"/>
    <property type="match status" value="1"/>
</dbReference>
<dbReference type="InterPro" id="IPR036291">
    <property type="entry name" value="NAD(P)-bd_dom_sf"/>
</dbReference>
<evidence type="ECO:0000313" key="10">
    <source>
        <dbReference type="EMBL" id="RCJ27973.1"/>
    </source>
</evidence>
<evidence type="ECO:0000256" key="3">
    <source>
        <dbReference type="ARBA" id="ARBA00008178"/>
    </source>
</evidence>
<dbReference type="Gene3D" id="3.90.25.10">
    <property type="entry name" value="UDP-galactose 4-epimerase, domain 1"/>
    <property type="match status" value="1"/>
</dbReference>
<keyword evidence="6" id="KW-0520">NAD</keyword>
<dbReference type="GO" id="GO:0009225">
    <property type="term" value="P:nucleotide-sugar metabolic process"/>
    <property type="evidence" value="ECO:0007669"/>
    <property type="project" value="InterPro"/>
</dbReference>
<dbReference type="Gene3D" id="3.40.50.720">
    <property type="entry name" value="NAD(P)-binding Rossmann-like Domain"/>
    <property type="match status" value="1"/>
</dbReference>
<dbReference type="Pfam" id="PF16363">
    <property type="entry name" value="GDP_Man_Dehyd"/>
    <property type="match status" value="1"/>
</dbReference>
<name>A0A367QXC6_9NOSO</name>
<dbReference type="CDD" id="cd05246">
    <property type="entry name" value="dTDP_GD_SDR_e"/>
    <property type="match status" value="1"/>
</dbReference>
<protein>
    <recommendedName>
        <fullName evidence="5 8">dTDP-glucose 4,6-dehydratase</fullName>
        <ecNumber evidence="4 8">4.2.1.46</ecNumber>
    </recommendedName>
</protein>